<keyword evidence="3" id="KW-1185">Reference proteome</keyword>
<reference evidence="3" key="1">
    <citation type="journal article" date="2019" name="Int. J. Syst. Evol. Microbiol.">
        <title>The Global Catalogue of Microorganisms (GCM) 10K type strain sequencing project: providing services to taxonomists for standard genome sequencing and annotation.</title>
        <authorList>
            <consortium name="The Broad Institute Genomics Platform"/>
            <consortium name="The Broad Institute Genome Sequencing Center for Infectious Disease"/>
            <person name="Wu L."/>
            <person name="Ma J."/>
        </authorList>
    </citation>
    <scope>NUCLEOTIDE SEQUENCE [LARGE SCALE GENOMIC DNA]</scope>
    <source>
        <strain evidence="3">JCM 17917</strain>
    </source>
</reference>
<gene>
    <name evidence="2" type="ORF">GCM10023183_17370</name>
</gene>
<dbReference type="EMBL" id="BAABGX010000002">
    <property type="protein sequence ID" value="GAA4304190.1"/>
    <property type="molecule type" value="Genomic_DNA"/>
</dbReference>
<sequence length="102" mass="11035">MALLLVLSVNHQVLPAFAKSAASTEKTSVKAHTTQEGTIVKQKVSFEATTSFVDLVLAEPDTLPTFTFSAPATQKLKTEAPLAYWTFFLQQQATQPISPNAP</sequence>
<feature type="signal peptide" evidence="1">
    <location>
        <begin position="1"/>
        <end position="18"/>
    </location>
</feature>
<evidence type="ECO:0000256" key="1">
    <source>
        <dbReference type="SAM" id="SignalP"/>
    </source>
</evidence>
<name>A0ABP8FHV7_9BACT</name>
<accession>A0ABP8FHV7</accession>
<evidence type="ECO:0000313" key="3">
    <source>
        <dbReference type="Proteomes" id="UP001501844"/>
    </source>
</evidence>
<comment type="caution">
    <text evidence="2">The sequence shown here is derived from an EMBL/GenBank/DDBJ whole genome shotgun (WGS) entry which is preliminary data.</text>
</comment>
<feature type="chain" id="PRO_5045668609" evidence="1">
    <location>
        <begin position="19"/>
        <end position="102"/>
    </location>
</feature>
<keyword evidence="1" id="KW-0732">Signal</keyword>
<dbReference type="Proteomes" id="UP001501844">
    <property type="component" value="Unassembled WGS sequence"/>
</dbReference>
<organism evidence="2 3">
    <name type="scientific">Nibribacter koreensis</name>
    <dbReference type="NCBI Taxonomy" id="1084519"/>
    <lineage>
        <taxon>Bacteria</taxon>
        <taxon>Pseudomonadati</taxon>
        <taxon>Bacteroidota</taxon>
        <taxon>Cytophagia</taxon>
        <taxon>Cytophagales</taxon>
        <taxon>Hymenobacteraceae</taxon>
        <taxon>Nibribacter</taxon>
    </lineage>
</organism>
<protein>
    <submittedName>
        <fullName evidence="2">Uncharacterized protein</fullName>
    </submittedName>
</protein>
<proteinExistence type="predicted"/>
<evidence type="ECO:0000313" key="2">
    <source>
        <dbReference type="EMBL" id="GAA4304190.1"/>
    </source>
</evidence>